<dbReference type="InterPro" id="IPR011333">
    <property type="entry name" value="SKP1/BTB/POZ_sf"/>
</dbReference>
<evidence type="ECO:0000313" key="4">
    <source>
        <dbReference type="Proteomes" id="UP001150062"/>
    </source>
</evidence>
<dbReference type="SMART" id="SM00225">
    <property type="entry name" value="BTB"/>
    <property type="match status" value="1"/>
</dbReference>
<evidence type="ECO:0000313" key="3">
    <source>
        <dbReference type="EMBL" id="KAJ6240139.1"/>
    </source>
</evidence>
<keyword evidence="4" id="KW-1185">Reference proteome</keyword>
<dbReference type="PROSITE" id="PS50012">
    <property type="entry name" value="RCC1_3"/>
    <property type="match status" value="1"/>
</dbReference>
<dbReference type="SUPFAM" id="SSF54695">
    <property type="entry name" value="POZ domain"/>
    <property type="match status" value="1"/>
</dbReference>
<name>A0ABQ8Y779_9EUKA</name>
<sequence>MINQQLIVCGNNENGQLFLPQKSYPKVSKTTLQFTSTDFIRIISPAYTKTLTVVGRSTIKVFGSQIKKIYLANEQIISVRSGKDHWLILCSSGNVYGLGRSPIGQLGIIKNLIFDHAYQIPFFEENDLRVTQIEASTNSSYFLDSNGNMYSTGRQLATGNRKPKSSPTLVSENVKKISSGVYSDHIFIETNDRHFYCCGDNSNGQLGLGDLRSRSSLTELKRFQGMEVGQICCGGTCTALIHDHSVYSTGKLSFHKKNTSGDFSEFELLNGLEAKRVQYIAAGSVHFIAKTFDNEVYCWGGNVCQQTSSSYPKKLDIGKVTEKNIIDLFCGPFQTIISISDETSQTSIISDFNLLYERLELTDCEIKGIKAHSLLLKLRTKESDLNKIKLILEKYQPEKIKSFLYWVYTERIEDVDFLSMILKKFNRNVHHKYLLKDLIELNKQEETKDFGIIVENKVIKIHRLVLQARSDMFRGMFLSLQDITQNVSDYTGKTVNAMEVFFKFCYTDQIVESEIDTDSIESLSDVTEYYQLDPNSHFERKLRNVISRKKY</sequence>
<dbReference type="SUPFAM" id="SSF50985">
    <property type="entry name" value="RCC1/BLIP-II"/>
    <property type="match status" value="1"/>
</dbReference>
<dbReference type="PROSITE" id="PS50097">
    <property type="entry name" value="BTB"/>
    <property type="match status" value="1"/>
</dbReference>
<dbReference type="CDD" id="cd18186">
    <property type="entry name" value="BTB_POZ_ZBTB_KLHL-like"/>
    <property type="match status" value="1"/>
</dbReference>
<organism evidence="3 4">
    <name type="scientific">Anaeramoeba flamelloides</name>
    <dbReference type="NCBI Taxonomy" id="1746091"/>
    <lineage>
        <taxon>Eukaryota</taxon>
        <taxon>Metamonada</taxon>
        <taxon>Anaeramoebidae</taxon>
        <taxon>Anaeramoeba</taxon>
    </lineage>
</organism>
<proteinExistence type="predicted"/>
<dbReference type="Gene3D" id="2.130.10.30">
    <property type="entry name" value="Regulator of chromosome condensation 1/beta-lactamase-inhibitor protein II"/>
    <property type="match status" value="1"/>
</dbReference>
<gene>
    <name evidence="3" type="ORF">M0813_24479</name>
</gene>
<dbReference type="PANTHER" id="PTHR45982">
    <property type="entry name" value="REGULATOR OF CHROMOSOME CONDENSATION"/>
    <property type="match status" value="1"/>
</dbReference>
<dbReference type="InterPro" id="IPR051553">
    <property type="entry name" value="Ran_GTPase-activating"/>
</dbReference>
<dbReference type="Pfam" id="PF00415">
    <property type="entry name" value="RCC1"/>
    <property type="match status" value="1"/>
</dbReference>
<dbReference type="Gene3D" id="3.30.710.10">
    <property type="entry name" value="Potassium Channel Kv1.1, Chain A"/>
    <property type="match status" value="1"/>
</dbReference>
<protein>
    <submittedName>
        <fullName evidence="3">Btk-binding protein-related</fullName>
    </submittedName>
</protein>
<dbReference type="InterPro" id="IPR000210">
    <property type="entry name" value="BTB/POZ_dom"/>
</dbReference>
<feature type="domain" description="BTB" evidence="2">
    <location>
        <begin position="448"/>
        <end position="514"/>
    </location>
</feature>
<dbReference type="InterPro" id="IPR009091">
    <property type="entry name" value="RCC1/BLIP-II"/>
</dbReference>
<dbReference type="Pfam" id="PF13540">
    <property type="entry name" value="RCC1_2"/>
    <property type="match status" value="1"/>
</dbReference>
<reference evidence="3" key="1">
    <citation type="submission" date="2022-08" db="EMBL/GenBank/DDBJ databases">
        <title>Novel sulfate-reducing endosymbionts in the free-living metamonad Anaeramoeba.</title>
        <authorList>
            <person name="Jerlstrom-Hultqvist J."/>
            <person name="Cepicka I."/>
            <person name="Gallot-Lavallee L."/>
            <person name="Salas-Leiva D."/>
            <person name="Curtis B.A."/>
            <person name="Zahonova K."/>
            <person name="Pipaliya S."/>
            <person name="Dacks J."/>
            <person name="Roger A.J."/>
        </authorList>
    </citation>
    <scope>NUCLEOTIDE SEQUENCE</scope>
    <source>
        <strain evidence="3">Schooner1</strain>
    </source>
</reference>
<comment type="caution">
    <text evidence="3">The sequence shown here is derived from an EMBL/GenBank/DDBJ whole genome shotgun (WGS) entry which is preliminary data.</text>
</comment>
<evidence type="ECO:0000256" key="1">
    <source>
        <dbReference type="PROSITE-ProRule" id="PRU00235"/>
    </source>
</evidence>
<feature type="repeat" description="RCC1" evidence="1">
    <location>
        <begin position="93"/>
        <end position="146"/>
    </location>
</feature>
<dbReference type="InterPro" id="IPR000408">
    <property type="entry name" value="Reg_chr_condens"/>
</dbReference>
<dbReference type="Proteomes" id="UP001150062">
    <property type="component" value="Unassembled WGS sequence"/>
</dbReference>
<dbReference type="EMBL" id="JAOAOG010000213">
    <property type="protein sequence ID" value="KAJ6240139.1"/>
    <property type="molecule type" value="Genomic_DNA"/>
</dbReference>
<evidence type="ECO:0000259" key="2">
    <source>
        <dbReference type="PROSITE" id="PS50097"/>
    </source>
</evidence>
<accession>A0ABQ8Y779</accession>
<dbReference type="Pfam" id="PF00651">
    <property type="entry name" value="BTB"/>
    <property type="match status" value="1"/>
</dbReference>
<dbReference type="PANTHER" id="PTHR45982:SF1">
    <property type="entry name" value="REGULATOR OF CHROMOSOME CONDENSATION"/>
    <property type="match status" value="1"/>
</dbReference>